<keyword evidence="1" id="KW-0812">Transmembrane</keyword>
<reference evidence="2" key="1">
    <citation type="submission" date="2021-07" db="EMBL/GenBank/DDBJ databases">
        <title>Complete genome sequence of Crassaminicella sp. 143-21, isolated from a deep-sea hydrothermal vent.</title>
        <authorList>
            <person name="Li X."/>
        </authorList>
    </citation>
    <scope>NUCLEOTIDE SEQUENCE</scope>
    <source>
        <strain evidence="2">143-21</strain>
    </source>
</reference>
<evidence type="ECO:0000256" key="1">
    <source>
        <dbReference type="SAM" id="Phobius"/>
    </source>
</evidence>
<feature type="transmembrane region" description="Helical" evidence="1">
    <location>
        <begin position="194"/>
        <end position="215"/>
    </location>
</feature>
<proteinExistence type="predicted"/>
<accession>A0ABX8RAK0</accession>
<keyword evidence="1" id="KW-1133">Transmembrane helix</keyword>
<dbReference type="RefSeq" id="WP_218282161.1">
    <property type="nucleotide sequence ID" value="NZ_CP078093.1"/>
</dbReference>
<organism evidence="2 3">
    <name type="scientific">Crassaminicella indica</name>
    <dbReference type="NCBI Taxonomy" id="2855394"/>
    <lineage>
        <taxon>Bacteria</taxon>
        <taxon>Bacillati</taxon>
        <taxon>Bacillota</taxon>
        <taxon>Clostridia</taxon>
        <taxon>Eubacteriales</taxon>
        <taxon>Clostridiaceae</taxon>
        <taxon>Crassaminicella</taxon>
    </lineage>
</organism>
<dbReference type="Proteomes" id="UP000886818">
    <property type="component" value="Chromosome"/>
</dbReference>
<gene>
    <name evidence="2" type="ORF">KVH43_08705</name>
</gene>
<evidence type="ECO:0000313" key="2">
    <source>
        <dbReference type="EMBL" id="QXM05462.1"/>
    </source>
</evidence>
<dbReference type="EMBL" id="CP078093">
    <property type="protein sequence ID" value="QXM05462.1"/>
    <property type="molecule type" value="Genomic_DNA"/>
</dbReference>
<name>A0ABX8RAK0_9CLOT</name>
<sequence>MKEFIIRHKYFQLLTILLFPVLVVIIKESDYLLWECIPTFAEPLFLKSSNSTIWLSLSLGYVVSYVFYLLVNFFPDYHRAKEKDIESFPLRCARHREIELLLQDLSSIWGDIIYTCVNNGLIDIIGDLDIDQHLNFEMIKRTLPHIKLNENAIVYERFNREVKWIEKILLSIERFKEDANVYLTRYKDMEPSEIYFGLFYLCNTSFIVGQLPLLINPGIHIYGINSNLQNIIAADNLEDDINNTCKYIKYLNKWYVEEYTDLIKNYKPSQKILREFIFFDSLDSEN</sequence>
<evidence type="ECO:0000313" key="3">
    <source>
        <dbReference type="Proteomes" id="UP000886818"/>
    </source>
</evidence>
<feature type="transmembrane region" description="Helical" evidence="1">
    <location>
        <begin position="12"/>
        <end position="33"/>
    </location>
</feature>
<protein>
    <submittedName>
        <fullName evidence="2">Uncharacterized protein</fullName>
    </submittedName>
</protein>
<keyword evidence="3" id="KW-1185">Reference proteome</keyword>
<feature type="transmembrane region" description="Helical" evidence="1">
    <location>
        <begin position="53"/>
        <end position="74"/>
    </location>
</feature>
<keyword evidence="1" id="KW-0472">Membrane</keyword>